<keyword evidence="1" id="KW-0812">Transmembrane</keyword>
<accession>A0ABN1RSL2</accession>
<proteinExistence type="predicted"/>
<keyword evidence="3" id="KW-1185">Reference proteome</keyword>
<evidence type="ECO:0000256" key="1">
    <source>
        <dbReference type="SAM" id="Phobius"/>
    </source>
</evidence>
<organism evidence="2 3">
    <name type="scientific">Actinocorallia libanotica</name>
    <dbReference type="NCBI Taxonomy" id="46162"/>
    <lineage>
        <taxon>Bacteria</taxon>
        <taxon>Bacillati</taxon>
        <taxon>Actinomycetota</taxon>
        <taxon>Actinomycetes</taxon>
        <taxon>Streptosporangiales</taxon>
        <taxon>Thermomonosporaceae</taxon>
        <taxon>Actinocorallia</taxon>
    </lineage>
</organism>
<feature type="transmembrane region" description="Helical" evidence="1">
    <location>
        <begin position="88"/>
        <end position="105"/>
    </location>
</feature>
<name>A0ABN1RSL2_9ACTN</name>
<feature type="transmembrane region" description="Helical" evidence="1">
    <location>
        <begin position="150"/>
        <end position="172"/>
    </location>
</feature>
<gene>
    <name evidence="2" type="ORF">GCM10009550_57620</name>
</gene>
<evidence type="ECO:0000313" key="3">
    <source>
        <dbReference type="Proteomes" id="UP001500665"/>
    </source>
</evidence>
<protein>
    <submittedName>
        <fullName evidence="2">Uncharacterized protein</fullName>
    </submittedName>
</protein>
<reference evidence="2 3" key="1">
    <citation type="journal article" date="2019" name="Int. J. Syst. Evol. Microbiol.">
        <title>The Global Catalogue of Microorganisms (GCM) 10K type strain sequencing project: providing services to taxonomists for standard genome sequencing and annotation.</title>
        <authorList>
            <consortium name="The Broad Institute Genomics Platform"/>
            <consortium name="The Broad Institute Genome Sequencing Center for Infectious Disease"/>
            <person name="Wu L."/>
            <person name="Ma J."/>
        </authorList>
    </citation>
    <scope>NUCLEOTIDE SEQUENCE [LARGE SCALE GENOMIC DNA]</scope>
    <source>
        <strain evidence="2 3">JCM 10696</strain>
    </source>
</reference>
<sequence>MDHPPEGAGSLSGGKRIPRAAARVSGVNVKPSTAAWAGAASLLPYTAMKTYWAFGGTAGRPSGDLAARFRENGAPEVLVRMEQHGLDFTVLGAFAGMVLLAVLVLSRGRRPPRWSLLVPGWAGALLLTPYGLATMAAAPFGLTAGDAEGWSPWVGVVGGLAFAGLGASLALCTPAYQRRTGPQAPTPGGAEAVRR</sequence>
<dbReference type="Proteomes" id="UP001500665">
    <property type="component" value="Unassembled WGS sequence"/>
</dbReference>
<feature type="transmembrane region" description="Helical" evidence="1">
    <location>
        <begin position="117"/>
        <end position="138"/>
    </location>
</feature>
<dbReference type="EMBL" id="BAAAHH010000028">
    <property type="protein sequence ID" value="GAA0962882.1"/>
    <property type="molecule type" value="Genomic_DNA"/>
</dbReference>
<comment type="caution">
    <text evidence="2">The sequence shown here is derived from an EMBL/GenBank/DDBJ whole genome shotgun (WGS) entry which is preliminary data.</text>
</comment>
<keyword evidence="1" id="KW-0472">Membrane</keyword>
<evidence type="ECO:0000313" key="2">
    <source>
        <dbReference type="EMBL" id="GAA0962882.1"/>
    </source>
</evidence>
<keyword evidence="1" id="KW-1133">Transmembrane helix</keyword>